<dbReference type="Proteomes" id="UP000283684">
    <property type="component" value="Unassembled WGS sequence"/>
</dbReference>
<evidence type="ECO:0000313" key="7">
    <source>
        <dbReference type="EMBL" id="KAB4257024.1"/>
    </source>
</evidence>
<sequence length="60" mass="7136">MINKLLYLPHIYTATCKVSYFFANKNTVYNFSYKKKNNTAYQAFQSAYAKFHLARPENCR</sequence>
<evidence type="ECO:0000313" key="17">
    <source>
        <dbReference type="Proteomes" id="UP000261295"/>
    </source>
</evidence>
<dbReference type="EMBL" id="WCTJ01000007">
    <property type="protein sequence ID" value="KAB4257024.1"/>
    <property type="molecule type" value="Genomic_DNA"/>
</dbReference>
<dbReference type="Proteomes" id="UP000260795">
    <property type="component" value="Unassembled WGS sequence"/>
</dbReference>
<evidence type="ECO:0000313" key="16">
    <source>
        <dbReference type="Proteomes" id="UP000260795"/>
    </source>
</evidence>
<dbReference type="EMBL" id="WCTY01000012">
    <property type="protein sequence ID" value="KAB4184892.1"/>
    <property type="molecule type" value="Genomic_DNA"/>
</dbReference>
<dbReference type="EMBL" id="WCUP01000002">
    <property type="protein sequence ID" value="KAB4111420.1"/>
    <property type="molecule type" value="Genomic_DNA"/>
</dbReference>
<dbReference type="EMBL" id="NFHS01000001">
    <property type="protein sequence ID" value="OUN57047.1"/>
    <property type="molecule type" value="Genomic_DNA"/>
</dbReference>
<evidence type="ECO:0000313" key="8">
    <source>
        <dbReference type="EMBL" id="OUN57047.1"/>
    </source>
</evidence>
<evidence type="ECO:0000313" key="24">
    <source>
        <dbReference type="Proteomes" id="UP000434462"/>
    </source>
</evidence>
<reference evidence="16 17" key="3">
    <citation type="submission" date="2018-08" db="EMBL/GenBank/DDBJ databases">
        <title>A genome reference for cultivated species of the human gut microbiota.</title>
        <authorList>
            <person name="Zou Y."/>
            <person name="Xue W."/>
            <person name="Luo G."/>
        </authorList>
    </citation>
    <scope>NUCLEOTIDE SEQUENCE [LARGE SCALE GENOMIC DNA]</scope>
    <source>
        <strain evidence="14 20">AM18-14LB</strain>
        <strain evidence="13 21">AM27-46</strain>
        <strain evidence="12 19">AM50-4</strain>
        <strain evidence="11 17">OM07-9</strain>
        <strain evidence="10 16">TF08-13</strain>
        <strain evidence="9 18">TM10-17</strain>
    </source>
</reference>
<evidence type="ECO:0000313" key="28">
    <source>
        <dbReference type="Proteomes" id="UP000487989"/>
    </source>
</evidence>
<evidence type="ECO:0000313" key="19">
    <source>
        <dbReference type="Proteomes" id="UP000283684"/>
    </source>
</evidence>
<dbReference type="Proteomes" id="UP000283766">
    <property type="component" value="Unassembled WGS sequence"/>
</dbReference>
<dbReference type="Proteomes" id="UP000487989">
    <property type="component" value="Unassembled WGS sequence"/>
</dbReference>
<dbReference type="EMBL" id="QSEE01000007">
    <property type="protein sequence ID" value="RGZ49267.1"/>
    <property type="molecule type" value="Genomic_DNA"/>
</dbReference>
<evidence type="ECO:0000313" key="11">
    <source>
        <dbReference type="EMBL" id="RGM52271.1"/>
    </source>
</evidence>
<evidence type="ECO:0000313" key="13">
    <source>
        <dbReference type="EMBL" id="RHE59228.1"/>
    </source>
</evidence>
<dbReference type="EMBL" id="QSRK01000002">
    <property type="protein sequence ID" value="RGL17248.1"/>
    <property type="molecule type" value="Genomic_DNA"/>
</dbReference>
<dbReference type="EMBL" id="QRJL01000001">
    <property type="protein sequence ID" value="RHH34592.1"/>
    <property type="molecule type" value="Genomic_DNA"/>
</dbReference>
<proteinExistence type="predicted"/>
<evidence type="ECO:0000313" key="15">
    <source>
        <dbReference type="Proteomes" id="UP000196329"/>
    </source>
</evidence>
<reference evidence="8" key="2">
    <citation type="journal article" date="2018" name="BMC Genomics">
        <title>Whole genome sequencing and function prediction of 133 gut anaerobes isolated from chicken caecum in pure cultures.</title>
        <authorList>
            <person name="Medvecky M."/>
            <person name="Cejkova D."/>
            <person name="Polansky O."/>
            <person name="Karasova D."/>
            <person name="Kubasova T."/>
            <person name="Cizek A."/>
            <person name="Rychlik I."/>
        </authorList>
    </citation>
    <scope>NUCLEOTIDE SEQUENCE</scope>
    <source>
        <strain evidence="8">An67</strain>
    </source>
</reference>
<dbReference type="Proteomes" id="UP000438773">
    <property type="component" value="Unassembled WGS sequence"/>
</dbReference>
<gene>
    <name evidence="8" type="ORF">B5G17_01350</name>
    <name evidence="14" type="ORF">DW216_01365</name>
    <name evidence="13" type="ORF">DW729_12955</name>
    <name evidence="12" type="ORF">DW988_09065</name>
    <name evidence="11" type="ORF">DXC07_18315</name>
    <name evidence="10" type="ORF">DXC80_02105</name>
    <name evidence="9" type="ORF">DXD90_12520</name>
    <name evidence="6" type="ORF">GAP41_08830</name>
    <name evidence="7" type="ORF">GAP48_05970</name>
    <name evidence="5" type="ORF">GAQ44_07635</name>
    <name evidence="4" type="ORF">GAQ59_04120</name>
    <name evidence="1" type="ORF">GAQ70_03405</name>
    <name evidence="2" type="ORF">GAQ72_04260</name>
    <name evidence="3" type="ORF">GAQ75_05455</name>
</gene>
<evidence type="ECO:0000313" key="26">
    <source>
        <dbReference type="Proteomes" id="UP000441711"/>
    </source>
</evidence>
<dbReference type="AlphaFoldDB" id="A0A1Y3VD32"/>
<evidence type="ECO:0000313" key="9">
    <source>
        <dbReference type="EMBL" id="RGI74788.1"/>
    </source>
</evidence>
<evidence type="ECO:0000313" key="5">
    <source>
        <dbReference type="EMBL" id="KAB4184892.1"/>
    </source>
</evidence>
<dbReference type="Proteomes" id="UP000487221">
    <property type="component" value="Unassembled WGS sequence"/>
</dbReference>
<dbReference type="Proteomes" id="UP000441711">
    <property type="component" value="Unassembled WGS sequence"/>
</dbReference>
<evidence type="ECO:0000313" key="18">
    <source>
        <dbReference type="Proteomes" id="UP000263754"/>
    </source>
</evidence>
<evidence type="ECO:0000313" key="2">
    <source>
        <dbReference type="EMBL" id="KAB4118760.1"/>
    </source>
</evidence>
<dbReference type="Proteomes" id="UP000261295">
    <property type="component" value="Unassembled WGS sequence"/>
</dbReference>
<comment type="caution">
    <text evidence="8">The sequence shown here is derived from an EMBL/GenBank/DDBJ whole genome shotgun (WGS) entry which is preliminary data.</text>
</comment>
<dbReference type="EMBL" id="QSTL01000022">
    <property type="protein sequence ID" value="RGM52271.1"/>
    <property type="molecule type" value="Genomic_DNA"/>
</dbReference>
<dbReference type="EMBL" id="WCTM01000004">
    <property type="protein sequence ID" value="KAB4243995.1"/>
    <property type="molecule type" value="Genomic_DNA"/>
</dbReference>
<evidence type="ECO:0000313" key="12">
    <source>
        <dbReference type="EMBL" id="RGZ49267.1"/>
    </source>
</evidence>
<dbReference type="Proteomes" id="UP000263754">
    <property type="component" value="Unassembled WGS sequence"/>
</dbReference>
<evidence type="ECO:0000313" key="22">
    <source>
        <dbReference type="Proteomes" id="UP000431575"/>
    </source>
</evidence>
<evidence type="ECO:0000313" key="23">
    <source>
        <dbReference type="Proteomes" id="UP000433928"/>
    </source>
</evidence>
<dbReference type="EMBL" id="WCUG01000003">
    <property type="protein sequence ID" value="KAB4172433.1"/>
    <property type="molecule type" value="Genomic_DNA"/>
</dbReference>
<evidence type="ECO:0000313" key="10">
    <source>
        <dbReference type="EMBL" id="RGL17248.1"/>
    </source>
</evidence>
<dbReference type="EMBL" id="QSKL01000012">
    <property type="protein sequence ID" value="RHE59228.1"/>
    <property type="molecule type" value="Genomic_DNA"/>
</dbReference>
<dbReference type="EMBL" id="WCUQ01000003">
    <property type="protein sequence ID" value="KAB4126701.1"/>
    <property type="molecule type" value="Genomic_DNA"/>
</dbReference>
<dbReference type="Proteomes" id="UP000434462">
    <property type="component" value="Unassembled WGS sequence"/>
</dbReference>
<reference evidence="22 23" key="4">
    <citation type="journal article" date="2019" name="Nat. Med.">
        <title>A library of human gut bacterial isolates paired with longitudinal multiomics data enables mechanistic microbiome research.</title>
        <authorList>
            <person name="Poyet M."/>
            <person name="Groussin M."/>
            <person name="Gibbons S.M."/>
            <person name="Avila-Pacheco J."/>
            <person name="Jiang X."/>
            <person name="Kearney S.M."/>
            <person name="Perrotta A.R."/>
            <person name="Berdy B."/>
            <person name="Zhao S."/>
            <person name="Lieberman T.D."/>
            <person name="Swanson P.K."/>
            <person name="Smith M."/>
            <person name="Roesemann S."/>
            <person name="Alexander J.E."/>
            <person name="Rich S.A."/>
            <person name="Livny J."/>
            <person name="Vlamakis H."/>
            <person name="Clish C."/>
            <person name="Bullock K."/>
            <person name="Deik A."/>
            <person name="Scott J."/>
            <person name="Pierce K.A."/>
            <person name="Xavier R.J."/>
            <person name="Alm E.J."/>
        </authorList>
    </citation>
    <scope>NUCLEOTIDE SEQUENCE [LARGE SCALE GENOMIC DNA]</scope>
    <source>
        <strain evidence="5 27">BIOML-A19</strain>
        <strain evidence="4 23">BIOML-A27</strain>
        <strain evidence="7 28">BIOML-A3</strain>
        <strain evidence="1 26">BIOML-A36</strain>
        <strain evidence="3 25">BIOML-A37</strain>
        <strain evidence="2 24">BIOML-A38</strain>
        <strain evidence="6 22">BIOML-A6</strain>
    </source>
</reference>
<organism evidence="8 15">
    <name type="scientific">Bacteroides uniformis</name>
    <dbReference type="NCBI Taxonomy" id="820"/>
    <lineage>
        <taxon>Bacteria</taxon>
        <taxon>Pseudomonadati</taxon>
        <taxon>Bacteroidota</taxon>
        <taxon>Bacteroidia</taxon>
        <taxon>Bacteroidales</taxon>
        <taxon>Bacteroidaceae</taxon>
        <taxon>Bacteroides</taxon>
    </lineage>
</organism>
<reference evidence="15" key="1">
    <citation type="submission" date="2017-04" db="EMBL/GenBank/DDBJ databases">
        <title>Function of individual gut microbiota members based on whole genome sequencing of pure cultures obtained from chicken caecum.</title>
        <authorList>
            <person name="Medvecky M."/>
            <person name="Cejkova D."/>
            <person name="Polansky O."/>
            <person name="Karasova D."/>
            <person name="Kubasova T."/>
            <person name="Cizek A."/>
            <person name="Rychlik I."/>
        </authorList>
    </citation>
    <scope>NUCLEOTIDE SEQUENCE [LARGE SCALE GENOMIC DNA]</scope>
    <source>
        <strain evidence="15">An67</strain>
    </source>
</reference>
<dbReference type="EMBL" id="QSOF01000017">
    <property type="protein sequence ID" value="RGI74788.1"/>
    <property type="molecule type" value="Genomic_DNA"/>
</dbReference>
<evidence type="ECO:0000313" key="3">
    <source>
        <dbReference type="EMBL" id="KAB4126701.1"/>
    </source>
</evidence>
<protein>
    <submittedName>
        <fullName evidence="8">Uncharacterized protein</fullName>
    </submittedName>
</protein>
<evidence type="ECO:0000313" key="27">
    <source>
        <dbReference type="Proteomes" id="UP000487221"/>
    </source>
</evidence>
<dbReference type="Proteomes" id="UP000284640">
    <property type="component" value="Unassembled WGS sequence"/>
</dbReference>
<accession>A0A1Y3VD32</accession>
<dbReference type="EMBL" id="WCUR01000007">
    <property type="protein sequence ID" value="KAB4118760.1"/>
    <property type="molecule type" value="Genomic_DNA"/>
</dbReference>
<evidence type="ECO:0000313" key="20">
    <source>
        <dbReference type="Proteomes" id="UP000283766"/>
    </source>
</evidence>
<evidence type="ECO:0000313" key="14">
    <source>
        <dbReference type="EMBL" id="RHH34592.1"/>
    </source>
</evidence>
<evidence type="ECO:0000313" key="4">
    <source>
        <dbReference type="EMBL" id="KAB4172433.1"/>
    </source>
</evidence>
<dbReference type="Proteomes" id="UP000433928">
    <property type="component" value="Unassembled WGS sequence"/>
</dbReference>
<dbReference type="Proteomes" id="UP000196329">
    <property type="component" value="Unassembled WGS sequence"/>
</dbReference>
<name>A0A1Y3VD32_BACUN</name>
<evidence type="ECO:0000313" key="21">
    <source>
        <dbReference type="Proteomes" id="UP000284640"/>
    </source>
</evidence>
<evidence type="ECO:0000313" key="1">
    <source>
        <dbReference type="EMBL" id="KAB4111420.1"/>
    </source>
</evidence>
<dbReference type="Proteomes" id="UP000431575">
    <property type="component" value="Unassembled WGS sequence"/>
</dbReference>
<evidence type="ECO:0000313" key="6">
    <source>
        <dbReference type="EMBL" id="KAB4243995.1"/>
    </source>
</evidence>
<evidence type="ECO:0000313" key="25">
    <source>
        <dbReference type="Proteomes" id="UP000438773"/>
    </source>
</evidence>